<feature type="region of interest" description="Disordered" evidence="1">
    <location>
        <begin position="1"/>
        <end position="31"/>
    </location>
</feature>
<reference evidence="2 3" key="1">
    <citation type="journal article" date="2023" name="G3 (Bethesda)">
        <title>A chromosome-length genome assembly and annotation of blackberry (Rubus argutus, cv. 'Hillquist').</title>
        <authorList>
            <person name="Bruna T."/>
            <person name="Aryal R."/>
            <person name="Dudchenko O."/>
            <person name="Sargent D.J."/>
            <person name="Mead D."/>
            <person name="Buti M."/>
            <person name="Cavallini A."/>
            <person name="Hytonen T."/>
            <person name="Andres J."/>
            <person name="Pham M."/>
            <person name="Weisz D."/>
            <person name="Mascagni F."/>
            <person name="Usai G."/>
            <person name="Natali L."/>
            <person name="Bassil N."/>
            <person name="Fernandez G.E."/>
            <person name="Lomsadze A."/>
            <person name="Armour M."/>
            <person name="Olukolu B."/>
            <person name="Poorten T."/>
            <person name="Britton C."/>
            <person name="Davik J."/>
            <person name="Ashrafi H."/>
            <person name="Aiden E.L."/>
            <person name="Borodovsky M."/>
            <person name="Worthington M."/>
        </authorList>
    </citation>
    <scope>NUCLEOTIDE SEQUENCE [LARGE SCALE GENOMIC DNA]</scope>
    <source>
        <strain evidence="2">PI 553951</strain>
    </source>
</reference>
<evidence type="ECO:0000256" key="1">
    <source>
        <dbReference type="SAM" id="MobiDB-lite"/>
    </source>
</evidence>
<evidence type="ECO:0000313" key="3">
    <source>
        <dbReference type="Proteomes" id="UP001457282"/>
    </source>
</evidence>
<keyword evidence="3" id="KW-1185">Reference proteome</keyword>
<dbReference type="EMBL" id="JBEDUW010000289">
    <property type="protein sequence ID" value="KAK9901775.1"/>
    <property type="molecule type" value="Genomic_DNA"/>
</dbReference>
<gene>
    <name evidence="2" type="ORF">M0R45_001974</name>
</gene>
<evidence type="ECO:0000313" key="2">
    <source>
        <dbReference type="EMBL" id="KAK9901775.1"/>
    </source>
</evidence>
<protein>
    <submittedName>
        <fullName evidence="2">Uncharacterized protein</fullName>
    </submittedName>
</protein>
<dbReference type="Proteomes" id="UP001457282">
    <property type="component" value="Unassembled WGS sequence"/>
</dbReference>
<dbReference type="AlphaFoldDB" id="A0AAW1VEP1"/>
<feature type="compositionally biased region" description="Basic and acidic residues" evidence="1">
    <location>
        <begin position="1"/>
        <end position="11"/>
    </location>
</feature>
<accession>A0AAW1VEP1</accession>
<name>A0AAW1VEP1_RUBAR</name>
<comment type="caution">
    <text evidence="2">The sequence shown here is derived from an EMBL/GenBank/DDBJ whole genome shotgun (WGS) entry which is preliminary data.</text>
</comment>
<feature type="compositionally biased region" description="Low complexity" evidence="1">
    <location>
        <begin position="19"/>
        <end position="31"/>
    </location>
</feature>
<sequence>MERPAIHKESSKTINHQCTQSSSTDTQASAQLSPFQSNHCRAVDLAVPNQSDAPKSPAKLRSYCHDLRVKLTAAASTNLGSPPFQTVAAISSAPASISFPARCQISSKKPSPEYLAVDVALSAAAHPPPLPSPSATSPLPCWALCKSTVISLLSQIAIAQPRSRRSSVHSYFSLSAVVFPASQTATPLLQLHITTPHPMPVLTASAHPRRASLCHVAAATTLLCLASFKLPLPHHHHL</sequence>
<proteinExistence type="predicted"/>
<organism evidence="2 3">
    <name type="scientific">Rubus argutus</name>
    <name type="common">Southern blackberry</name>
    <dbReference type="NCBI Taxonomy" id="59490"/>
    <lineage>
        <taxon>Eukaryota</taxon>
        <taxon>Viridiplantae</taxon>
        <taxon>Streptophyta</taxon>
        <taxon>Embryophyta</taxon>
        <taxon>Tracheophyta</taxon>
        <taxon>Spermatophyta</taxon>
        <taxon>Magnoliopsida</taxon>
        <taxon>eudicotyledons</taxon>
        <taxon>Gunneridae</taxon>
        <taxon>Pentapetalae</taxon>
        <taxon>rosids</taxon>
        <taxon>fabids</taxon>
        <taxon>Rosales</taxon>
        <taxon>Rosaceae</taxon>
        <taxon>Rosoideae</taxon>
        <taxon>Rosoideae incertae sedis</taxon>
        <taxon>Rubus</taxon>
    </lineage>
</organism>